<feature type="transmembrane region" description="Helical" evidence="2">
    <location>
        <begin position="108"/>
        <end position="126"/>
    </location>
</feature>
<organism evidence="3">
    <name type="scientific">viral metagenome</name>
    <dbReference type="NCBI Taxonomy" id="1070528"/>
    <lineage>
        <taxon>unclassified sequences</taxon>
        <taxon>metagenomes</taxon>
        <taxon>organismal metagenomes</taxon>
    </lineage>
</organism>
<feature type="compositionally biased region" description="Polar residues" evidence="1">
    <location>
        <begin position="197"/>
        <end position="208"/>
    </location>
</feature>
<proteinExistence type="predicted"/>
<name>A0A6C0BQB3_9ZZZZ</name>
<evidence type="ECO:0000313" key="3">
    <source>
        <dbReference type="EMBL" id="QHS94577.1"/>
    </source>
</evidence>
<keyword evidence="2" id="KW-0812">Transmembrane</keyword>
<feature type="region of interest" description="Disordered" evidence="1">
    <location>
        <begin position="186"/>
        <end position="208"/>
    </location>
</feature>
<reference evidence="3" key="1">
    <citation type="journal article" date="2020" name="Nature">
        <title>Giant virus diversity and host interactions through global metagenomics.</title>
        <authorList>
            <person name="Schulz F."/>
            <person name="Roux S."/>
            <person name="Paez-Espino D."/>
            <person name="Jungbluth S."/>
            <person name="Walsh D.A."/>
            <person name="Denef V.J."/>
            <person name="McMahon K.D."/>
            <person name="Konstantinidis K.T."/>
            <person name="Eloe-Fadrosh E.A."/>
            <person name="Kyrpides N.C."/>
            <person name="Woyke T."/>
        </authorList>
    </citation>
    <scope>NUCLEOTIDE SEQUENCE</scope>
    <source>
        <strain evidence="3">GVMAG-M-3300018416-45</strain>
    </source>
</reference>
<keyword evidence="2" id="KW-0472">Membrane</keyword>
<accession>A0A6C0BQB3</accession>
<feature type="transmembrane region" description="Helical" evidence="2">
    <location>
        <begin position="70"/>
        <end position="88"/>
    </location>
</feature>
<evidence type="ECO:0000256" key="1">
    <source>
        <dbReference type="SAM" id="MobiDB-lite"/>
    </source>
</evidence>
<keyword evidence="2" id="KW-1133">Transmembrane helix</keyword>
<evidence type="ECO:0000256" key="2">
    <source>
        <dbReference type="SAM" id="Phobius"/>
    </source>
</evidence>
<dbReference type="AlphaFoldDB" id="A0A6C0BQB3"/>
<protein>
    <recommendedName>
        <fullName evidence="4">Transmembrane protein</fullName>
    </recommendedName>
</protein>
<evidence type="ECO:0008006" key="4">
    <source>
        <dbReference type="Google" id="ProtNLM"/>
    </source>
</evidence>
<sequence length="208" mass="23696">MDPTHVLGGKVNAPDKSILSSIFSMDAMEKDTLFNLVQYVILSIIPIMLLLRGLTEYIPEEEEHKSSIEILAEIFIEIVVIVLSLWFINKVIMHIPTYSQSDYPDISLFSGMIPLIFMLMILQSKFSKKINILFDRIYTKEGMCSTKQVALPPAPDNISRTIDVEIQRMRKPEDVNMRQHNVVNEIQSPPQDFPVASNDNPGNFGTWP</sequence>
<dbReference type="EMBL" id="MN739226">
    <property type="protein sequence ID" value="QHS94577.1"/>
    <property type="molecule type" value="Genomic_DNA"/>
</dbReference>
<feature type="transmembrane region" description="Helical" evidence="2">
    <location>
        <begin position="36"/>
        <end position="58"/>
    </location>
</feature>